<name>A0AAU7U5Z5_9DEIO</name>
<sequence length="132" mass="13878">MPAEWQAETGELMKRTVVMVALTMGMAGAAPSRLPSSSVAVTGGEHTYAALLTGSSWQTLNLPRELSQRFDLKSLTLSAPGLTLKVKGSSTTLEALRLSVDVQRTAAFQAGSTAFTLSDAAGHSATFDLDVY</sequence>
<keyword evidence="1" id="KW-0614">Plasmid</keyword>
<dbReference type="AlphaFoldDB" id="A0AAU7U5Z5"/>
<dbReference type="RefSeq" id="WP_350241492.1">
    <property type="nucleotide sequence ID" value="NZ_CP158297.1"/>
</dbReference>
<geneLocation type="plasmid" evidence="1">
    <name>pDson01</name>
</geneLocation>
<evidence type="ECO:0000313" key="1">
    <source>
        <dbReference type="EMBL" id="XBV83761.1"/>
    </source>
</evidence>
<organism evidence="1">
    <name type="scientific">Deinococcus sonorensis KR-87</name>
    <dbReference type="NCBI Taxonomy" id="694439"/>
    <lineage>
        <taxon>Bacteria</taxon>
        <taxon>Thermotogati</taxon>
        <taxon>Deinococcota</taxon>
        <taxon>Deinococci</taxon>
        <taxon>Deinococcales</taxon>
        <taxon>Deinococcaceae</taxon>
        <taxon>Deinococcus</taxon>
    </lineage>
</organism>
<dbReference type="EMBL" id="CP158297">
    <property type="protein sequence ID" value="XBV83761.1"/>
    <property type="molecule type" value="Genomic_DNA"/>
</dbReference>
<accession>A0AAU7U5Z5</accession>
<protein>
    <submittedName>
        <fullName evidence="1">Uncharacterized protein</fullName>
    </submittedName>
</protein>
<dbReference type="KEGG" id="dsc:ABOD76_01545"/>
<reference evidence="1" key="1">
    <citation type="submission" date="2024-06" db="EMBL/GenBank/DDBJ databases">
        <title>Draft Genome Sequence of Deinococcus sonorensis Type Strain KR-87, a Biofilm Producing Representative of the Genus Deinococcus.</title>
        <authorList>
            <person name="Boren L.S."/>
            <person name="Grosso R.A."/>
            <person name="Hugenberg-Cox A.N."/>
            <person name="Hill J.T.E."/>
            <person name="Albert C.M."/>
            <person name="Tuohy J.M."/>
        </authorList>
    </citation>
    <scope>NUCLEOTIDE SEQUENCE</scope>
    <source>
        <strain evidence="1">KR-87</strain>
        <plasmid evidence="1">pDson01</plasmid>
    </source>
</reference>
<proteinExistence type="predicted"/>
<gene>
    <name evidence="1" type="ORF">ABOD76_01545</name>
</gene>